<dbReference type="Proteomes" id="UP000588604">
    <property type="component" value="Unassembled WGS sequence"/>
</dbReference>
<dbReference type="InterPro" id="IPR038396">
    <property type="entry name" value="SpoIIAA-like_sf"/>
</dbReference>
<evidence type="ECO:0000313" key="1">
    <source>
        <dbReference type="EMBL" id="MBB6325665.1"/>
    </source>
</evidence>
<keyword evidence="2" id="KW-1185">Reference proteome</keyword>
<dbReference type="Gene3D" id="3.40.50.10600">
    <property type="entry name" value="SpoIIaa-like domains"/>
    <property type="match status" value="1"/>
</dbReference>
<gene>
    <name evidence="1" type="ORF">FHS59_001280</name>
</gene>
<dbReference type="EMBL" id="JACIJO010000001">
    <property type="protein sequence ID" value="MBB6325665.1"/>
    <property type="molecule type" value="Genomic_DNA"/>
</dbReference>
<sequence length="128" mass="14870">MVEQLKTYKNGILAVELIEGFTETDEQLLQKLFEDKKEKGFDSINVLIKLDEAKISKSSIKVFFEDIIYTLRNYKTMGHIAIVAHSNILKALVPIDNLFFERSSKGREERYFDVSQLDQAFKFVEKLS</sequence>
<evidence type="ECO:0000313" key="2">
    <source>
        <dbReference type="Proteomes" id="UP000588604"/>
    </source>
</evidence>
<dbReference type="InterPro" id="IPR036513">
    <property type="entry name" value="STAS_dom_sf"/>
</dbReference>
<dbReference type="SUPFAM" id="SSF52091">
    <property type="entry name" value="SpoIIaa-like"/>
    <property type="match status" value="1"/>
</dbReference>
<dbReference type="InterPro" id="IPR021866">
    <property type="entry name" value="SpoIIAA-like"/>
</dbReference>
<comment type="caution">
    <text evidence="1">The sequence shown here is derived from an EMBL/GenBank/DDBJ whole genome shotgun (WGS) entry which is preliminary data.</text>
</comment>
<dbReference type="RefSeq" id="WP_184494084.1">
    <property type="nucleotide sequence ID" value="NZ_JACIJO010000001.1"/>
</dbReference>
<organism evidence="1 2">
    <name type="scientific">Algoriphagus iocasae</name>
    <dbReference type="NCBI Taxonomy" id="1836499"/>
    <lineage>
        <taxon>Bacteria</taxon>
        <taxon>Pseudomonadati</taxon>
        <taxon>Bacteroidota</taxon>
        <taxon>Cytophagia</taxon>
        <taxon>Cytophagales</taxon>
        <taxon>Cyclobacteriaceae</taxon>
        <taxon>Algoriphagus</taxon>
    </lineage>
</organism>
<protein>
    <recommendedName>
        <fullName evidence="3">STAS/SEC14 domain-containing protein</fullName>
    </recommendedName>
</protein>
<name>A0A841MT02_9BACT</name>
<accession>A0A841MT02</accession>
<evidence type="ECO:0008006" key="3">
    <source>
        <dbReference type="Google" id="ProtNLM"/>
    </source>
</evidence>
<dbReference type="AlphaFoldDB" id="A0A841MT02"/>
<dbReference type="Pfam" id="PF11964">
    <property type="entry name" value="SpoIIAA-like"/>
    <property type="match status" value="1"/>
</dbReference>
<proteinExistence type="predicted"/>
<reference evidence="1 2" key="1">
    <citation type="submission" date="2020-08" db="EMBL/GenBank/DDBJ databases">
        <title>Genomic Encyclopedia of Type Strains, Phase IV (KMG-IV): sequencing the most valuable type-strain genomes for metagenomic binning, comparative biology and taxonomic classification.</title>
        <authorList>
            <person name="Goeker M."/>
        </authorList>
    </citation>
    <scope>NUCLEOTIDE SEQUENCE [LARGE SCALE GENOMIC DNA]</scope>
    <source>
        <strain evidence="1 2">DSM 102044</strain>
    </source>
</reference>